<reference evidence="3" key="1">
    <citation type="journal article" date="1997" name="Can. J. Microbiol.">
        <title>Cloning, functional expression, and complementation analysis of an inorganic pyrophosphatase from Bartonella bacilliformis.</title>
        <authorList>
            <person name="Mitchell S.J."/>
            <person name="Minnick M.F."/>
        </authorList>
    </citation>
    <scope>NUCLEOTIDE SEQUENCE</scope>
    <source>
        <strain evidence="3">KC583</strain>
    </source>
</reference>
<sequence>MKMFYRVDVDSLILFVRLTPKASMNNIVGVESRDDGKQYLIIRLCAVPEDGKANKALIKFLAKQWKIPSSCISLENGAISRYKQLRFSGGVEKIEKILHSLGNYTPART</sequence>
<evidence type="ECO:0000256" key="1">
    <source>
        <dbReference type="ARBA" id="ARBA00010364"/>
    </source>
</evidence>
<dbReference type="SMART" id="SM01152">
    <property type="entry name" value="DUF167"/>
    <property type="match status" value="1"/>
</dbReference>
<dbReference type="InterPro" id="IPR003746">
    <property type="entry name" value="DUF167"/>
</dbReference>
<dbReference type="Pfam" id="PF02594">
    <property type="entry name" value="DUF167"/>
    <property type="match status" value="1"/>
</dbReference>
<dbReference type="SUPFAM" id="SSF69786">
    <property type="entry name" value="YggU-like"/>
    <property type="match status" value="1"/>
</dbReference>
<dbReference type="NCBIfam" id="TIGR00251">
    <property type="entry name" value="DUF167 family protein"/>
    <property type="match status" value="1"/>
</dbReference>
<protein>
    <recommendedName>
        <fullName evidence="2">UPF0235 protein</fullName>
    </recommendedName>
</protein>
<dbReference type="InterPro" id="IPR036591">
    <property type="entry name" value="YggU-like_sf"/>
</dbReference>
<name>Q44934_BARBA</name>
<dbReference type="HAMAP" id="MF_00634">
    <property type="entry name" value="UPF0235"/>
    <property type="match status" value="1"/>
</dbReference>
<evidence type="ECO:0000313" key="3">
    <source>
        <dbReference type="EMBL" id="AAB88056.1"/>
    </source>
</evidence>
<dbReference type="Gene3D" id="3.30.1200.10">
    <property type="entry name" value="YggU-like"/>
    <property type="match status" value="1"/>
</dbReference>
<organism evidence="3">
    <name type="scientific">Bartonella bacilliformis</name>
    <dbReference type="NCBI Taxonomy" id="774"/>
    <lineage>
        <taxon>Bacteria</taxon>
        <taxon>Pseudomonadati</taxon>
        <taxon>Pseudomonadota</taxon>
        <taxon>Alphaproteobacteria</taxon>
        <taxon>Hyphomicrobiales</taxon>
        <taxon>Bartonellaceae</taxon>
        <taxon>Bartonella</taxon>
    </lineage>
</organism>
<dbReference type="EMBL" id="L46591">
    <property type="protein sequence ID" value="AAB88056.1"/>
    <property type="molecule type" value="Genomic_DNA"/>
</dbReference>
<evidence type="ECO:0000256" key="2">
    <source>
        <dbReference type="HAMAP-Rule" id="MF_00634"/>
    </source>
</evidence>
<proteinExistence type="inferred from homology"/>
<dbReference type="AlphaFoldDB" id="Q44934"/>
<accession>Q44934</accession>
<comment type="similarity">
    <text evidence="1 2">Belongs to the UPF0235 family.</text>
</comment>